<dbReference type="SUPFAM" id="SSF57667">
    <property type="entry name" value="beta-beta-alpha zinc fingers"/>
    <property type="match status" value="5"/>
</dbReference>
<dbReference type="FunFam" id="3.30.160.60:FF:000100">
    <property type="entry name" value="Zinc finger 45-like"/>
    <property type="match status" value="2"/>
</dbReference>
<evidence type="ECO:0000256" key="2">
    <source>
        <dbReference type="ARBA" id="ARBA00022737"/>
    </source>
</evidence>
<name>A0A6J2KR25_BOMMA</name>
<dbReference type="KEGG" id="bman:114253348"/>
<feature type="domain" description="C2H2-type" evidence="6">
    <location>
        <begin position="65"/>
        <end position="92"/>
    </location>
</feature>
<gene>
    <name evidence="8 9" type="primary">LOC114253348</name>
</gene>
<dbReference type="PROSITE" id="PS50157">
    <property type="entry name" value="ZINC_FINGER_C2H2_2"/>
    <property type="match status" value="8"/>
</dbReference>
<keyword evidence="4" id="KW-0862">Zinc</keyword>
<dbReference type="PANTHER" id="PTHR24379">
    <property type="entry name" value="KRAB AND ZINC FINGER DOMAIN-CONTAINING"/>
    <property type="match status" value="1"/>
</dbReference>
<keyword evidence="1" id="KW-0479">Metal-binding</keyword>
<evidence type="ECO:0000313" key="8">
    <source>
        <dbReference type="RefSeq" id="XP_028043996.1"/>
    </source>
</evidence>
<feature type="domain" description="C2H2-type" evidence="6">
    <location>
        <begin position="211"/>
        <end position="238"/>
    </location>
</feature>
<feature type="domain" description="C2H2-type" evidence="6">
    <location>
        <begin position="416"/>
        <end position="443"/>
    </location>
</feature>
<dbReference type="FunFam" id="3.30.160.60:FF:000065">
    <property type="entry name" value="B-cell CLL/lymphoma 6, member B"/>
    <property type="match status" value="2"/>
</dbReference>
<feature type="domain" description="C2H2-type" evidence="6">
    <location>
        <begin position="444"/>
        <end position="471"/>
    </location>
</feature>
<dbReference type="RefSeq" id="XP_028043998.1">
    <property type="nucleotide sequence ID" value="XM_028188197.1"/>
</dbReference>
<dbReference type="RefSeq" id="XP_028043996.1">
    <property type="nucleotide sequence ID" value="XM_028188195.1"/>
</dbReference>
<dbReference type="GO" id="GO:0008270">
    <property type="term" value="F:zinc ion binding"/>
    <property type="evidence" value="ECO:0007669"/>
    <property type="project" value="UniProtKB-KW"/>
</dbReference>
<evidence type="ECO:0000313" key="9">
    <source>
        <dbReference type="RefSeq" id="XP_028043998.1"/>
    </source>
</evidence>
<evidence type="ECO:0000256" key="5">
    <source>
        <dbReference type="PROSITE-ProRule" id="PRU00042"/>
    </source>
</evidence>
<dbReference type="SMART" id="SM00355">
    <property type="entry name" value="ZnF_C2H2"/>
    <property type="match status" value="9"/>
</dbReference>
<dbReference type="OrthoDB" id="3176202at2759"/>
<keyword evidence="3 5" id="KW-0863">Zinc-finger</keyword>
<evidence type="ECO:0000259" key="6">
    <source>
        <dbReference type="PROSITE" id="PS50157"/>
    </source>
</evidence>
<protein>
    <submittedName>
        <fullName evidence="8 9">Zinc finger protein 567-like isoform X1</fullName>
    </submittedName>
</protein>
<accession>A0A6J2KR25</accession>
<feature type="domain" description="C2H2-type" evidence="6">
    <location>
        <begin position="238"/>
        <end position="265"/>
    </location>
</feature>
<proteinExistence type="predicted"/>
<evidence type="ECO:0000313" key="7">
    <source>
        <dbReference type="Proteomes" id="UP000504629"/>
    </source>
</evidence>
<dbReference type="Gene3D" id="3.30.160.60">
    <property type="entry name" value="Classic Zinc Finger"/>
    <property type="match status" value="7"/>
</dbReference>
<evidence type="ECO:0000256" key="1">
    <source>
        <dbReference type="ARBA" id="ARBA00022723"/>
    </source>
</evidence>
<evidence type="ECO:0000256" key="4">
    <source>
        <dbReference type="ARBA" id="ARBA00022833"/>
    </source>
</evidence>
<feature type="domain" description="C2H2-type" evidence="6">
    <location>
        <begin position="304"/>
        <end position="331"/>
    </location>
</feature>
<dbReference type="PANTHER" id="PTHR24379:SF121">
    <property type="entry name" value="C2H2-TYPE DOMAIN-CONTAINING PROTEIN"/>
    <property type="match status" value="1"/>
</dbReference>
<dbReference type="Pfam" id="PF00096">
    <property type="entry name" value="zf-C2H2"/>
    <property type="match status" value="8"/>
</dbReference>
<dbReference type="FunFam" id="3.30.160.60:FF:001857">
    <property type="entry name" value="Uncharacterized protein"/>
    <property type="match status" value="1"/>
</dbReference>
<organism evidence="7 9">
    <name type="scientific">Bombyx mandarina</name>
    <name type="common">Wild silk moth</name>
    <name type="synonym">Wild silkworm</name>
    <dbReference type="NCBI Taxonomy" id="7092"/>
    <lineage>
        <taxon>Eukaryota</taxon>
        <taxon>Metazoa</taxon>
        <taxon>Ecdysozoa</taxon>
        <taxon>Arthropoda</taxon>
        <taxon>Hexapoda</taxon>
        <taxon>Insecta</taxon>
        <taxon>Pterygota</taxon>
        <taxon>Neoptera</taxon>
        <taxon>Endopterygota</taxon>
        <taxon>Lepidoptera</taxon>
        <taxon>Glossata</taxon>
        <taxon>Ditrysia</taxon>
        <taxon>Bombycoidea</taxon>
        <taxon>Bombycidae</taxon>
        <taxon>Bombycinae</taxon>
        <taxon>Bombyx</taxon>
    </lineage>
</organism>
<dbReference type="InterPro" id="IPR013087">
    <property type="entry name" value="Znf_C2H2_type"/>
</dbReference>
<dbReference type="PROSITE" id="PS00028">
    <property type="entry name" value="ZINC_FINGER_C2H2_1"/>
    <property type="match status" value="8"/>
</dbReference>
<evidence type="ECO:0000256" key="3">
    <source>
        <dbReference type="ARBA" id="ARBA00022771"/>
    </source>
</evidence>
<feature type="domain" description="C2H2-type" evidence="6">
    <location>
        <begin position="93"/>
        <end position="120"/>
    </location>
</feature>
<dbReference type="AlphaFoldDB" id="A0A6J2KR25"/>
<keyword evidence="2" id="KW-0677">Repeat</keyword>
<feature type="domain" description="C2H2-type" evidence="6">
    <location>
        <begin position="121"/>
        <end position="148"/>
    </location>
</feature>
<sequence length="543" mass="62994">MDDNSDDTSMEYEIKKSLMTRNKLAIIIKGNNGSFQFGCVYCTYKANTKKALEKHLLVHNKQYRYLCGICGTGLKRKEHLERHTLEHMEIRPHVCPECGKGFKRKEHLNIHFATHTGNKSQECFVCKKSFYRKDHLQKHMQTHNKNLANKLYISEQMLKIKQEAMEMLDDDNVEIEIRDNYDQPTVKIKEENFNAIFEKNYIKIGTGERPFICLICNKTYKRKDHLKLHSMTHMEKDKVCSECGKAYHKEEQLMAHMSTHMNQPANEIEEMPLVQNLYTDQSNFFTTDNSLLIPRSEYKAERKHICSICQRRFKRKQHLKIHLNVHVKDINDGGSLWCSICNEELASASDLNNHECAVGQDECPSEGEQQQATPEGAKKENTLPHEFVCVDMGPQDSSQVVLVKDERDLPVPRRVYVCKYCSKTFRRKDHYKIHLNIHTGIKSFFCPDCGKGFYRKDHLQKHTQVHAKAKLVVMPKIKSLPGLYPINSIPKKKEIKPEITIHAPSNSKLRVPLQIKVPYQMVMSNENGERHAVTIDPATDTVL</sequence>
<dbReference type="Proteomes" id="UP000504629">
    <property type="component" value="Unplaced"/>
</dbReference>
<dbReference type="GeneID" id="114253348"/>
<dbReference type="InterPro" id="IPR036236">
    <property type="entry name" value="Znf_C2H2_sf"/>
</dbReference>
<reference evidence="8 9" key="1">
    <citation type="submission" date="2025-04" db="UniProtKB">
        <authorList>
            <consortium name="RefSeq"/>
        </authorList>
    </citation>
    <scope>IDENTIFICATION</scope>
    <source>
        <tissue evidence="8 9">Silk gland</tissue>
    </source>
</reference>
<keyword evidence="7" id="KW-1185">Reference proteome</keyword>